<comment type="caution">
    <text evidence="2">The sequence shown here is derived from an EMBL/GenBank/DDBJ whole genome shotgun (WGS) entry which is preliminary data.</text>
</comment>
<accession>A0ABP8LUE8</accession>
<evidence type="ECO:0008006" key="4">
    <source>
        <dbReference type="Google" id="ProtNLM"/>
    </source>
</evidence>
<keyword evidence="1" id="KW-1133">Transmembrane helix</keyword>
<keyword evidence="3" id="KW-1185">Reference proteome</keyword>
<organism evidence="2 3">
    <name type="scientific">Pontibacter saemangeumensis</name>
    <dbReference type="NCBI Taxonomy" id="1084525"/>
    <lineage>
        <taxon>Bacteria</taxon>
        <taxon>Pseudomonadati</taxon>
        <taxon>Bacteroidota</taxon>
        <taxon>Cytophagia</taxon>
        <taxon>Cytophagales</taxon>
        <taxon>Hymenobacteraceae</taxon>
        <taxon>Pontibacter</taxon>
    </lineage>
</organism>
<evidence type="ECO:0000256" key="1">
    <source>
        <dbReference type="SAM" id="Phobius"/>
    </source>
</evidence>
<proteinExistence type="predicted"/>
<protein>
    <recommendedName>
        <fullName evidence="4">PEP-CTERM protein-sorting domain-containing protein</fullName>
    </recommendedName>
</protein>
<name>A0ABP8LUE8_9BACT</name>
<sequence>MSQDAAAFFLRVGVLAVLVSYAIMRYRKPKAQPPEKPEDVHLHI</sequence>
<reference evidence="3" key="1">
    <citation type="journal article" date="2019" name="Int. J. Syst. Evol. Microbiol.">
        <title>The Global Catalogue of Microorganisms (GCM) 10K type strain sequencing project: providing services to taxonomists for standard genome sequencing and annotation.</title>
        <authorList>
            <consortium name="The Broad Institute Genomics Platform"/>
            <consortium name="The Broad Institute Genome Sequencing Center for Infectious Disease"/>
            <person name="Wu L."/>
            <person name="Ma J."/>
        </authorList>
    </citation>
    <scope>NUCLEOTIDE SEQUENCE [LARGE SCALE GENOMIC DNA]</scope>
    <source>
        <strain evidence="3">JCM 17926</strain>
    </source>
</reference>
<dbReference type="EMBL" id="BAABHC010000014">
    <property type="protein sequence ID" value="GAA4434730.1"/>
    <property type="molecule type" value="Genomic_DNA"/>
</dbReference>
<evidence type="ECO:0000313" key="2">
    <source>
        <dbReference type="EMBL" id="GAA4434730.1"/>
    </source>
</evidence>
<keyword evidence="1" id="KW-0812">Transmembrane</keyword>
<feature type="transmembrane region" description="Helical" evidence="1">
    <location>
        <begin position="6"/>
        <end position="24"/>
    </location>
</feature>
<gene>
    <name evidence="2" type="ORF">GCM10023188_26030</name>
</gene>
<dbReference type="RefSeq" id="WP_345159639.1">
    <property type="nucleotide sequence ID" value="NZ_BAABHC010000014.1"/>
</dbReference>
<dbReference type="Proteomes" id="UP001500552">
    <property type="component" value="Unassembled WGS sequence"/>
</dbReference>
<keyword evidence="1" id="KW-0472">Membrane</keyword>
<evidence type="ECO:0000313" key="3">
    <source>
        <dbReference type="Proteomes" id="UP001500552"/>
    </source>
</evidence>